<protein>
    <submittedName>
        <fullName evidence="2">Uncharacterized protein</fullName>
    </submittedName>
</protein>
<evidence type="ECO:0000313" key="2">
    <source>
        <dbReference type="EMBL" id="OZM71695.1"/>
    </source>
</evidence>
<feature type="transmembrane region" description="Helical" evidence="1">
    <location>
        <begin position="156"/>
        <end position="176"/>
    </location>
</feature>
<organism evidence="2 3">
    <name type="scientific">Amycolatopsis antarctica</name>
    <dbReference type="NCBI Taxonomy" id="1854586"/>
    <lineage>
        <taxon>Bacteria</taxon>
        <taxon>Bacillati</taxon>
        <taxon>Actinomycetota</taxon>
        <taxon>Actinomycetes</taxon>
        <taxon>Pseudonocardiales</taxon>
        <taxon>Pseudonocardiaceae</taxon>
        <taxon>Amycolatopsis</taxon>
    </lineage>
</organism>
<proteinExistence type="predicted"/>
<keyword evidence="1" id="KW-0812">Transmembrane</keyword>
<dbReference type="AlphaFoldDB" id="A0A263D2W3"/>
<reference evidence="2 3" key="1">
    <citation type="submission" date="2017-07" db="EMBL/GenBank/DDBJ databases">
        <title>Amycolatopsis antarcticus sp. nov., isolated from the surface of an Antarcticus brown macroalga.</title>
        <authorList>
            <person name="Wang J."/>
            <person name="Leiva S."/>
            <person name="Huang J."/>
            <person name="Huang Y."/>
        </authorList>
    </citation>
    <scope>NUCLEOTIDE SEQUENCE [LARGE SCALE GENOMIC DNA]</scope>
    <source>
        <strain evidence="2 3">AU-G6</strain>
    </source>
</reference>
<feature type="transmembrane region" description="Helical" evidence="1">
    <location>
        <begin position="82"/>
        <end position="105"/>
    </location>
</feature>
<sequence length="332" mass="35105">MTSLASTLAHRAARLHRPLLIVTAALLVIGVVGLGGLLLDDRELLGLPIWAKTVKFGFSFGLYAATLAWMIGLLTRARRWGWWLGSVVAAGLACDIVLMVVQMIIRGRRLHFNHADETDRMIHNLLATGTYAAFVATAIVALLLSFQRLPDVSQAAAVRAGLLVTLAGLGMGTLMFSPTPEQQAALDTGTRPGVVGSHGVGVPDDGAGLPILGWSTEGGDLRVAHFAGLHALQLLPLLAVALLLLSRRYAGLRSPYVRRDLVRVAASAQLALVALLTWQALRGQSVIHPDLWTLLTAGAIAGSAATGCVLALRRRRAATEPEPVTVTTSGNI</sequence>
<feature type="transmembrane region" description="Helical" evidence="1">
    <location>
        <begin position="223"/>
        <end position="245"/>
    </location>
</feature>
<dbReference type="OrthoDB" id="343560at2"/>
<dbReference type="InParanoid" id="A0A263D2W3"/>
<dbReference type="Proteomes" id="UP000242444">
    <property type="component" value="Unassembled WGS sequence"/>
</dbReference>
<dbReference type="EMBL" id="NKYE01000012">
    <property type="protein sequence ID" value="OZM71695.1"/>
    <property type="molecule type" value="Genomic_DNA"/>
</dbReference>
<name>A0A263D2W3_9PSEU</name>
<accession>A0A263D2W3</accession>
<gene>
    <name evidence="2" type="ORF">CFN78_19505</name>
</gene>
<evidence type="ECO:0000313" key="3">
    <source>
        <dbReference type="Proteomes" id="UP000242444"/>
    </source>
</evidence>
<feature type="transmembrane region" description="Helical" evidence="1">
    <location>
        <begin position="261"/>
        <end position="280"/>
    </location>
</feature>
<feature type="transmembrane region" description="Helical" evidence="1">
    <location>
        <begin position="125"/>
        <end position="144"/>
    </location>
</feature>
<keyword evidence="1" id="KW-1133">Transmembrane helix</keyword>
<feature type="transmembrane region" description="Helical" evidence="1">
    <location>
        <begin position="19"/>
        <end position="38"/>
    </location>
</feature>
<comment type="caution">
    <text evidence="2">The sequence shown here is derived from an EMBL/GenBank/DDBJ whole genome shotgun (WGS) entry which is preliminary data.</text>
</comment>
<keyword evidence="1" id="KW-0472">Membrane</keyword>
<evidence type="ECO:0000256" key="1">
    <source>
        <dbReference type="SAM" id="Phobius"/>
    </source>
</evidence>
<feature type="transmembrane region" description="Helical" evidence="1">
    <location>
        <begin position="58"/>
        <end position="75"/>
    </location>
</feature>
<keyword evidence="3" id="KW-1185">Reference proteome</keyword>
<feature type="transmembrane region" description="Helical" evidence="1">
    <location>
        <begin position="292"/>
        <end position="312"/>
    </location>
</feature>
<dbReference type="RefSeq" id="WP_094864277.1">
    <property type="nucleotide sequence ID" value="NZ_NKYE01000012.1"/>
</dbReference>